<evidence type="ECO:0000313" key="2">
    <source>
        <dbReference type="Proteomes" id="UP000799118"/>
    </source>
</evidence>
<dbReference type="EMBL" id="ML771766">
    <property type="protein sequence ID" value="KAE9382325.1"/>
    <property type="molecule type" value="Genomic_DNA"/>
</dbReference>
<dbReference type="AlphaFoldDB" id="A0A6A4GA41"/>
<sequence>GPGTRSDSLEAHFGYHNWKKYTNMGDTLWSRYWTALKDRNCQREAHQGLTDSLPPDLVDKWNGICVAWENAPHPKEVAEDGLKIVNPFSVKREYMTQAQVEVELALEDEMMEQKGIPLHNQTRPGKFILMGLALKES</sequence>
<feature type="non-terminal residue" evidence="1">
    <location>
        <position position="1"/>
    </location>
</feature>
<reference evidence="1" key="1">
    <citation type="journal article" date="2019" name="Environ. Microbiol.">
        <title>Fungal ecological strategies reflected in gene transcription - a case study of two litter decomposers.</title>
        <authorList>
            <person name="Barbi F."/>
            <person name="Kohler A."/>
            <person name="Barry K."/>
            <person name="Baskaran P."/>
            <person name="Daum C."/>
            <person name="Fauchery L."/>
            <person name="Ihrmark K."/>
            <person name="Kuo A."/>
            <person name="LaButti K."/>
            <person name="Lipzen A."/>
            <person name="Morin E."/>
            <person name="Grigoriev I.V."/>
            <person name="Henrissat B."/>
            <person name="Lindahl B."/>
            <person name="Martin F."/>
        </authorList>
    </citation>
    <scope>NUCLEOTIDE SEQUENCE</scope>
    <source>
        <strain evidence="1">JB14</strain>
    </source>
</reference>
<organism evidence="1 2">
    <name type="scientific">Gymnopus androsaceus JB14</name>
    <dbReference type="NCBI Taxonomy" id="1447944"/>
    <lineage>
        <taxon>Eukaryota</taxon>
        <taxon>Fungi</taxon>
        <taxon>Dikarya</taxon>
        <taxon>Basidiomycota</taxon>
        <taxon>Agaricomycotina</taxon>
        <taxon>Agaricomycetes</taxon>
        <taxon>Agaricomycetidae</taxon>
        <taxon>Agaricales</taxon>
        <taxon>Marasmiineae</taxon>
        <taxon>Omphalotaceae</taxon>
        <taxon>Gymnopus</taxon>
    </lineage>
</organism>
<proteinExistence type="predicted"/>
<keyword evidence="2" id="KW-1185">Reference proteome</keyword>
<dbReference type="Proteomes" id="UP000799118">
    <property type="component" value="Unassembled WGS sequence"/>
</dbReference>
<protein>
    <submittedName>
        <fullName evidence="1">Uncharacterized protein</fullName>
    </submittedName>
</protein>
<evidence type="ECO:0000313" key="1">
    <source>
        <dbReference type="EMBL" id="KAE9382325.1"/>
    </source>
</evidence>
<accession>A0A6A4GA41</accession>
<gene>
    <name evidence="1" type="ORF">BT96DRAFT_845622</name>
</gene>
<name>A0A6A4GA41_9AGAR</name>
<dbReference type="OrthoDB" id="3257768at2759"/>